<feature type="transmembrane region" description="Helical" evidence="1">
    <location>
        <begin position="156"/>
        <end position="175"/>
    </location>
</feature>
<feature type="transmembrane region" description="Helical" evidence="1">
    <location>
        <begin position="444"/>
        <end position="464"/>
    </location>
</feature>
<dbReference type="STRING" id="1225564.AA309_28070"/>
<feature type="transmembrane region" description="Helical" evidence="1">
    <location>
        <begin position="67"/>
        <end position="90"/>
    </location>
</feature>
<dbReference type="AlphaFoldDB" id="A0A0H1R4E6"/>
<reference evidence="2 3" key="1">
    <citation type="submission" date="2015-05" db="EMBL/GenBank/DDBJ databases">
        <title>Draft genome sequence of Microvirga vignae strain BR3299, a novel nitrogen fixing bacteria isolated from Brazil semi-aired region.</title>
        <authorList>
            <person name="Zilli J.E."/>
            <person name="Passos S.R."/>
            <person name="Leite J."/>
            <person name="Baldani J.I."/>
            <person name="Xavier G.R."/>
            <person name="Rumjaneck N.G."/>
            <person name="Simoes-Araujo J.L."/>
        </authorList>
    </citation>
    <scope>NUCLEOTIDE SEQUENCE [LARGE SCALE GENOMIC DNA]</scope>
    <source>
        <strain evidence="2 3">BR3299</strain>
    </source>
</reference>
<dbReference type="PATRIC" id="fig|1225564.3.peg.136"/>
<feature type="transmembrane region" description="Helical" evidence="1">
    <location>
        <begin position="187"/>
        <end position="206"/>
    </location>
</feature>
<dbReference type="EMBL" id="LCYG01000103">
    <property type="protein sequence ID" value="KLK90003.1"/>
    <property type="molecule type" value="Genomic_DNA"/>
</dbReference>
<feature type="transmembrane region" description="Helical" evidence="1">
    <location>
        <begin position="299"/>
        <end position="325"/>
    </location>
</feature>
<accession>A0A0H1R4E6</accession>
<feature type="transmembrane region" description="Helical" evidence="1">
    <location>
        <begin position="345"/>
        <end position="368"/>
    </location>
</feature>
<gene>
    <name evidence="2" type="ORF">AA309_28070</name>
</gene>
<sequence>MLCSILPGEAQAHGLGARYDLPLPLWLYLLGAGAAVVASFAFLTLFRTSARPIKDRPLVFTSGRFPRWLVVVLQGLSLGLFLLIVAAGLLGNQNPFKNIAPVFVWVIWWVGMTFLAALVVNPWRLVNPAVIAWEWGQRVRSWPRHSVLGRGRFRRYPAWLGAWPAGAFFLLMAWLELIASGRDIPRNVALGGMTYLGLTWIGCHLFGPSVWLRNGDAFSVAFAILGRFAPLKIAGTGLRWCWWLRPYAVGLLSARPLSASLTAFTLLMLATVSVDGLLETPAWATFVERFEGAEAMQAISYDLPATLLLCLAPLVLGGTYISVIAMMRMASGETEHSLRTLSGRFVLSLVPIAIAYHLAHYLSFLLLAGQFAIPLASDPFGFGWDLFGTVLYRINIGIVDARFVWFMAVGAIVSGHILATWLAHETALAVFRTSKAARRSQGPMLVLMVGYTVMSLWILSQPIVQP</sequence>
<organism evidence="2 3">
    <name type="scientific">Microvirga vignae</name>
    <dbReference type="NCBI Taxonomy" id="1225564"/>
    <lineage>
        <taxon>Bacteria</taxon>
        <taxon>Pseudomonadati</taxon>
        <taxon>Pseudomonadota</taxon>
        <taxon>Alphaproteobacteria</taxon>
        <taxon>Hyphomicrobiales</taxon>
        <taxon>Methylobacteriaceae</taxon>
        <taxon>Microvirga</taxon>
    </lineage>
</organism>
<comment type="caution">
    <text evidence="2">The sequence shown here is derived from an EMBL/GenBank/DDBJ whole genome shotgun (WGS) entry which is preliminary data.</text>
</comment>
<keyword evidence="1" id="KW-1133">Transmembrane helix</keyword>
<proteinExistence type="predicted"/>
<feature type="transmembrane region" description="Helical" evidence="1">
    <location>
        <begin position="258"/>
        <end position="278"/>
    </location>
</feature>
<evidence type="ECO:0008006" key="4">
    <source>
        <dbReference type="Google" id="ProtNLM"/>
    </source>
</evidence>
<evidence type="ECO:0000313" key="3">
    <source>
        <dbReference type="Proteomes" id="UP000035489"/>
    </source>
</evidence>
<dbReference type="Proteomes" id="UP000035489">
    <property type="component" value="Unassembled WGS sequence"/>
</dbReference>
<evidence type="ECO:0000256" key="1">
    <source>
        <dbReference type="SAM" id="Phobius"/>
    </source>
</evidence>
<protein>
    <recommendedName>
        <fullName evidence="4">Fenitrothion hydrolase</fullName>
    </recommendedName>
</protein>
<keyword evidence="1" id="KW-0472">Membrane</keyword>
<keyword evidence="3" id="KW-1185">Reference proteome</keyword>
<evidence type="ECO:0000313" key="2">
    <source>
        <dbReference type="EMBL" id="KLK90003.1"/>
    </source>
</evidence>
<feature type="transmembrane region" description="Helical" evidence="1">
    <location>
        <begin position="102"/>
        <end position="120"/>
    </location>
</feature>
<feature type="transmembrane region" description="Helical" evidence="1">
    <location>
        <begin position="404"/>
        <end position="423"/>
    </location>
</feature>
<keyword evidence="1" id="KW-0812">Transmembrane</keyword>
<name>A0A0H1R4E6_9HYPH</name>
<feature type="transmembrane region" description="Helical" evidence="1">
    <location>
        <begin position="25"/>
        <end position="46"/>
    </location>
</feature>